<organism evidence="1 2">
    <name type="scientific">Streptococcus macacae NCTC 11558</name>
    <dbReference type="NCBI Taxonomy" id="764298"/>
    <lineage>
        <taxon>Bacteria</taxon>
        <taxon>Bacillati</taxon>
        <taxon>Bacillota</taxon>
        <taxon>Bacilli</taxon>
        <taxon>Lactobacillales</taxon>
        <taxon>Streptococcaceae</taxon>
        <taxon>Streptococcus</taxon>
    </lineage>
</organism>
<protein>
    <recommendedName>
        <fullName evidence="3">Bacteriocin class II with double-glycine leader peptide</fullName>
    </recommendedName>
</protein>
<evidence type="ECO:0000313" key="2">
    <source>
        <dbReference type="Proteomes" id="UP000003573"/>
    </source>
</evidence>
<sequence>MVINPFEEKLADINGGDTYKCVAGTAGTAICGGVVGAGVGGAIGAAATSPVAEGLGLGPLVGAAIGWDIGVIGGGLKGYADYCR</sequence>
<dbReference type="Proteomes" id="UP000003573">
    <property type="component" value="Unassembled WGS sequence"/>
</dbReference>
<dbReference type="EMBL" id="AEUW02000001">
    <property type="protein sequence ID" value="EHJ53110.1"/>
    <property type="molecule type" value="Genomic_DNA"/>
</dbReference>
<reference evidence="1 2" key="1">
    <citation type="journal article" date="2014" name="Int. J. Syst. Evol. Microbiol.">
        <title>Phylogenomics and the dynamic genome evolution of the genus Streptococcus.</title>
        <authorList>
            <consortium name="The Broad Institute Genome Sequencing Platform"/>
            <person name="Richards V.P."/>
            <person name="Palmer S.R."/>
            <person name="Pavinski Bitar P.D."/>
            <person name="Qin X."/>
            <person name="Weinstock G.M."/>
            <person name="Highlander S.K."/>
            <person name="Town C.D."/>
            <person name="Burne R.A."/>
            <person name="Stanhope M.J."/>
        </authorList>
    </citation>
    <scope>NUCLEOTIDE SEQUENCE [LARGE SCALE GENOMIC DNA]</scope>
    <source>
        <strain evidence="1 2">NCTC 11558</strain>
    </source>
</reference>
<keyword evidence="2" id="KW-1185">Reference proteome</keyword>
<accession>G5JYG7</accession>
<dbReference type="AlphaFoldDB" id="G5JYG7"/>
<evidence type="ECO:0000313" key="1">
    <source>
        <dbReference type="EMBL" id="EHJ53110.1"/>
    </source>
</evidence>
<evidence type="ECO:0008006" key="3">
    <source>
        <dbReference type="Google" id="ProtNLM"/>
    </source>
</evidence>
<dbReference type="RefSeq" id="WP_003081944.1">
    <property type="nucleotide sequence ID" value="NZ_AEUW02000001.1"/>
</dbReference>
<gene>
    <name evidence="1" type="ORF">STRMA_0228</name>
</gene>
<proteinExistence type="predicted"/>
<comment type="caution">
    <text evidence="1">The sequence shown here is derived from an EMBL/GenBank/DDBJ whole genome shotgun (WGS) entry which is preliminary data.</text>
</comment>
<name>G5JYG7_9STRE</name>